<accession>A0ABX7MB44</accession>
<organism evidence="4 5">
    <name type="scientific">Niveibacterium microcysteis</name>
    <dbReference type="NCBI Taxonomy" id="2811415"/>
    <lineage>
        <taxon>Bacteria</taxon>
        <taxon>Pseudomonadati</taxon>
        <taxon>Pseudomonadota</taxon>
        <taxon>Betaproteobacteria</taxon>
        <taxon>Rhodocyclales</taxon>
        <taxon>Rhodocyclaceae</taxon>
        <taxon>Niveibacterium</taxon>
    </lineage>
</organism>
<dbReference type="Proteomes" id="UP000663570">
    <property type="component" value="Chromosome"/>
</dbReference>
<sequence length="363" mass="39192">MDNVRPEETTGRPEFPGAPIGGRSPNGDRGRSPLHPDAVLFAGGRPLPAIPAVDHYCGSEKNMRKAIALQQQMGPLFDITLDCEDGAPAGAERTHAELCGGLIAGADNLFGRIGARIHDVTHPSWHDDLEIILGRAADRIAFVTVPKARGAADVETALAALRNIESRLGLKREIPLHALVETHGALHQAWQIAALPGVETLDFGLMDFVSEHHGAIPGSAMRSPGQFTHPMVVRAKCEVVAAAIAHGVIPTHNVTTVLDDAQVAFDDARLARNDFGYLRMWSIHPAQIEPILQGMRPAADEVTEAAGIVCAAQDANWGPIRVGTRLHDRGSFRHYWNLLVRARSTGMTLPSEAEQRFFTPNPN</sequence>
<dbReference type="EMBL" id="CP071060">
    <property type="protein sequence ID" value="QSI78938.1"/>
    <property type="molecule type" value="Genomic_DNA"/>
</dbReference>
<keyword evidence="5" id="KW-1185">Reference proteome</keyword>
<evidence type="ECO:0000259" key="3">
    <source>
        <dbReference type="Pfam" id="PF03328"/>
    </source>
</evidence>
<dbReference type="PANTHER" id="PTHR11105:SF0">
    <property type="entry name" value="CITRAMALYL-COA LYASE, MITOCHONDRIAL"/>
    <property type="match status" value="1"/>
</dbReference>
<dbReference type="InterPro" id="IPR005000">
    <property type="entry name" value="Aldolase/citrate-lyase_domain"/>
</dbReference>
<dbReference type="Pfam" id="PF03328">
    <property type="entry name" value="HpcH_HpaI"/>
    <property type="match status" value="1"/>
</dbReference>
<dbReference type="InterPro" id="IPR040186">
    <property type="entry name" value="Citramalyl-CoA_lyase"/>
</dbReference>
<evidence type="ECO:0000313" key="5">
    <source>
        <dbReference type="Proteomes" id="UP000663570"/>
    </source>
</evidence>
<feature type="compositionally biased region" description="Basic and acidic residues" evidence="2">
    <location>
        <begin position="1"/>
        <end position="11"/>
    </location>
</feature>
<evidence type="ECO:0000313" key="4">
    <source>
        <dbReference type="EMBL" id="QSI78938.1"/>
    </source>
</evidence>
<dbReference type="Gene3D" id="3.20.20.60">
    <property type="entry name" value="Phosphoenolpyruvate-binding domains"/>
    <property type="match status" value="1"/>
</dbReference>
<protein>
    <submittedName>
        <fullName evidence="4">CoA ester lyase</fullName>
    </submittedName>
</protein>
<feature type="region of interest" description="Disordered" evidence="2">
    <location>
        <begin position="1"/>
        <end position="36"/>
    </location>
</feature>
<gene>
    <name evidence="4" type="ORF">JY500_10130</name>
</gene>
<evidence type="ECO:0000256" key="1">
    <source>
        <dbReference type="ARBA" id="ARBA00022723"/>
    </source>
</evidence>
<feature type="domain" description="HpcH/HpaI aldolase/citrate lyase" evidence="3">
    <location>
        <begin position="113"/>
        <end position="271"/>
    </location>
</feature>
<name>A0ABX7MB44_9RHOO</name>
<reference evidence="4 5" key="1">
    <citation type="submission" date="2021-02" db="EMBL/GenBank/DDBJ databases">
        <title>Niveibacterium changnyeongensis HC41.</title>
        <authorList>
            <person name="Kang M."/>
        </authorList>
    </citation>
    <scope>NUCLEOTIDE SEQUENCE [LARGE SCALE GENOMIC DNA]</scope>
    <source>
        <strain evidence="4 5">HC41</strain>
    </source>
</reference>
<dbReference type="RefSeq" id="WP_206256264.1">
    <property type="nucleotide sequence ID" value="NZ_CP071060.1"/>
</dbReference>
<dbReference type="Gene3D" id="6.10.140.960">
    <property type="match status" value="1"/>
</dbReference>
<keyword evidence="4" id="KW-0456">Lyase</keyword>
<dbReference type="GO" id="GO:0016829">
    <property type="term" value="F:lyase activity"/>
    <property type="evidence" value="ECO:0007669"/>
    <property type="project" value="UniProtKB-KW"/>
</dbReference>
<evidence type="ECO:0000256" key="2">
    <source>
        <dbReference type="SAM" id="MobiDB-lite"/>
    </source>
</evidence>
<keyword evidence="1" id="KW-0479">Metal-binding</keyword>
<dbReference type="InterPro" id="IPR015813">
    <property type="entry name" value="Pyrv/PenolPyrv_kinase-like_dom"/>
</dbReference>
<dbReference type="InterPro" id="IPR040442">
    <property type="entry name" value="Pyrv_kinase-like_dom_sf"/>
</dbReference>
<dbReference type="SUPFAM" id="SSF51621">
    <property type="entry name" value="Phosphoenolpyruvate/pyruvate domain"/>
    <property type="match status" value="1"/>
</dbReference>
<dbReference type="PANTHER" id="PTHR11105">
    <property type="entry name" value="CITRATE LYASE SUBUNIT BETA-RELATED"/>
    <property type="match status" value="1"/>
</dbReference>
<proteinExistence type="predicted"/>